<dbReference type="AlphaFoldDB" id="A0AAW0TAC8"/>
<evidence type="ECO:0000313" key="2">
    <source>
        <dbReference type="Proteomes" id="UP001487740"/>
    </source>
</evidence>
<evidence type="ECO:0000313" key="1">
    <source>
        <dbReference type="EMBL" id="KAK8384434.1"/>
    </source>
</evidence>
<accession>A0AAW0TAC8</accession>
<protein>
    <submittedName>
        <fullName evidence="1">Uncharacterized protein</fullName>
    </submittedName>
</protein>
<sequence length="602" mass="68795">MSKSDSEMVSFSSVEVLSLYTTMVLKRLITAVQPVEDCLPHLIRVLEFNLNNMGVDRRWFFGTLKDHARLFNYEWRLNNMDGPDRGIVAYDTFLLVVFLRLGVEKLWMTGGASIHSSMVMAELAALYYPKKPTFALKYLNQCHGLFDYLSSHSPGLEEVYIPRSDVTAFQNCMKFKNLRVLELDGRISDKVLCGGLWNINKKSDKVLEMALKETKGLDSWVLSLPHLEVLRNNFIDQHSNSMRVSLGAAALLIQPKMEAVEVVASWDTTTAIMYLLDTEAKMKNASTDDRKFQLRKLMIFYTEEIDDEWLQRLFNACPRLSDLCLLESEKILSHLDVFIELFHTVPLRKLELDTANMKPLDLAALLVAAPNLTDLTLHTTPLDLLKYHNLPNNSCISLPCALESLTLNFAATEINHEKCASEIFIEEFKQRMKSFLSKFASVNALNLYNTSCLPASYMVFGSIEAALEELLNLKHITVIACDYTHWEDNQLDEDIDHSSPFLRHLYGPSHYSKVRLLLPLLQREKTFPSLCKLESLELDALYLSPRVDRMVAALRASGVLVNTFNSGNMYPISECFLNKIDRKKYAKYAKLLSSHFQHNYAH</sequence>
<dbReference type="EMBL" id="JARAKH010000035">
    <property type="protein sequence ID" value="KAK8384434.1"/>
    <property type="molecule type" value="Genomic_DNA"/>
</dbReference>
<gene>
    <name evidence="1" type="ORF">O3P69_009321</name>
</gene>
<proteinExistence type="predicted"/>
<dbReference type="Proteomes" id="UP001487740">
    <property type="component" value="Unassembled WGS sequence"/>
</dbReference>
<organism evidence="1 2">
    <name type="scientific">Scylla paramamosain</name>
    <name type="common">Mud crab</name>
    <dbReference type="NCBI Taxonomy" id="85552"/>
    <lineage>
        <taxon>Eukaryota</taxon>
        <taxon>Metazoa</taxon>
        <taxon>Ecdysozoa</taxon>
        <taxon>Arthropoda</taxon>
        <taxon>Crustacea</taxon>
        <taxon>Multicrustacea</taxon>
        <taxon>Malacostraca</taxon>
        <taxon>Eumalacostraca</taxon>
        <taxon>Eucarida</taxon>
        <taxon>Decapoda</taxon>
        <taxon>Pleocyemata</taxon>
        <taxon>Brachyura</taxon>
        <taxon>Eubrachyura</taxon>
        <taxon>Portunoidea</taxon>
        <taxon>Portunidae</taxon>
        <taxon>Portuninae</taxon>
        <taxon>Scylla</taxon>
    </lineage>
</organism>
<keyword evidence="2" id="KW-1185">Reference proteome</keyword>
<reference evidence="1 2" key="1">
    <citation type="submission" date="2023-03" db="EMBL/GenBank/DDBJ databases">
        <title>High-quality genome of Scylla paramamosain provides insights in environmental adaptation.</title>
        <authorList>
            <person name="Zhang L."/>
        </authorList>
    </citation>
    <scope>NUCLEOTIDE SEQUENCE [LARGE SCALE GENOMIC DNA]</scope>
    <source>
        <strain evidence="1">LZ_2023a</strain>
        <tissue evidence="1">Muscle</tissue>
    </source>
</reference>
<comment type="caution">
    <text evidence="1">The sequence shown here is derived from an EMBL/GenBank/DDBJ whole genome shotgun (WGS) entry which is preliminary data.</text>
</comment>
<name>A0AAW0TAC8_SCYPA</name>